<dbReference type="EMBL" id="BARW01003269">
    <property type="protein sequence ID" value="GAI65306.1"/>
    <property type="molecule type" value="Genomic_DNA"/>
</dbReference>
<dbReference type="AlphaFoldDB" id="X1RE69"/>
<gene>
    <name evidence="5" type="ORF">S12H4_08459</name>
</gene>
<organism evidence="5">
    <name type="scientific">marine sediment metagenome</name>
    <dbReference type="NCBI Taxonomy" id="412755"/>
    <lineage>
        <taxon>unclassified sequences</taxon>
        <taxon>metagenomes</taxon>
        <taxon>ecological metagenomes</taxon>
    </lineage>
</organism>
<proteinExistence type="predicted"/>
<sequence>ERDVIKYFHTTPRSSSLAVKLLNEGWTHKNTYSGIGGMIIREDLRQPGKRLSTIRSTIAKHMHSSLIETAQYTITISARADAILSLRKKIKSIATEHSIPNITINDMVMYAVIRTLVSYPELNAEFIGGKVYQYEDINLAFACDTPRGLMVPVVRSAQKLSLEELSLAVEKLSNEAVSGNIAPDDLTGGTFTTTNIGGMGIEYFTPILNTPQVAVLGICNIDLKPVKTGEGVQFIEHIKLCLTVDHQVIDGALAARFLVALKDNIENFENIAGLNI</sequence>
<reference evidence="5" key="1">
    <citation type="journal article" date="2014" name="Front. Microbiol.">
        <title>High frequency of phylogenetically diverse reductive dehalogenase-homologous genes in deep subseafloor sedimentary metagenomes.</title>
        <authorList>
            <person name="Kawai M."/>
            <person name="Futagami T."/>
            <person name="Toyoda A."/>
            <person name="Takaki Y."/>
            <person name="Nishi S."/>
            <person name="Hori S."/>
            <person name="Arai W."/>
            <person name="Tsubouchi T."/>
            <person name="Morono Y."/>
            <person name="Uchiyama I."/>
            <person name="Ito T."/>
            <person name="Fujiyama A."/>
            <person name="Inagaki F."/>
            <person name="Takami H."/>
        </authorList>
    </citation>
    <scope>NUCLEOTIDE SEQUENCE</scope>
    <source>
        <strain evidence="5">Expedition CK06-06</strain>
    </source>
</reference>
<dbReference type="Pfam" id="PF00198">
    <property type="entry name" value="2-oxoacid_dh"/>
    <property type="match status" value="1"/>
</dbReference>
<dbReference type="GO" id="GO:0031405">
    <property type="term" value="F:lipoic acid binding"/>
    <property type="evidence" value="ECO:0007669"/>
    <property type="project" value="TreeGrafter"/>
</dbReference>
<dbReference type="GO" id="GO:0005739">
    <property type="term" value="C:mitochondrion"/>
    <property type="evidence" value="ECO:0007669"/>
    <property type="project" value="TreeGrafter"/>
</dbReference>
<comment type="cofactor">
    <cofactor evidence="1">
        <name>(R)-lipoate</name>
        <dbReference type="ChEBI" id="CHEBI:83088"/>
    </cofactor>
</comment>
<dbReference type="InterPro" id="IPR023213">
    <property type="entry name" value="CAT-like_dom_sf"/>
</dbReference>
<evidence type="ECO:0000256" key="1">
    <source>
        <dbReference type="ARBA" id="ARBA00001938"/>
    </source>
</evidence>
<dbReference type="PANTHER" id="PTHR43178:SF5">
    <property type="entry name" value="LIPOAMIDE ACYLTRANSFERASE COMPONENT OF BRANCHED-CHAIN ALPHA-KETO ACID DEHYDROGENASE COMPLEX, MITOCHONDRIAL"/>
    <property type="match status" value="1"/>
</dbReference>
<dbReference type="InterPro" id="IPR001078">
    <property type="entry name" value="2-oxoacid_DH_actylTfrase"/>
</dbReference>
<dbReference type="InterPro" id="IPR050743">
    <property type="entry name" value="2-oxoacid_DH_E2_comp"/>
</dbReference>
<evidence type="ECO:0000256" key="3">
    <source>
        <dbReference type="ARBA" id="ARBA00023315"/>
    </source>
</evidence>
<evidence type="ECO:0000313" key="5">
    <source>
        <dbReference type="EMBL" id="GAI65306.1"/>
    </source>
</evidence>
<keyword evidence="2" id="KW-0808">Transferase</keyword>
<feature type="domain" description="2-oxoacid dehydrogenase acyltransferase catalytic" evidence="4">
    <location>
        <begin position="50"/>
        <end position="271"/>
    </location>
</feature>
<keyword evidence="3" id="KW-0012">Acyltransferase</keyword>
<dbReference type="SUPFAM" id="SSF52777">
    <property type="entry name" value="CoA-dependent acyltransferases"/>
    <property type="match status" value="1"/>
</dbReference>
<name>X1RE69_9ZZZZ</name>
<dbReference type="PANTHER" id="PTHR43178">
    <property type="entry name" value="DIHYDROLIPOAMIDE ACETYLTRANSFERASE COMPONENT OF PYRUVATE DEHYDROGENASE COMPLEX"/>
    <property type="match status" value="1"/>
</dbReference>
<feature type="non-terminal residue" evidence="5">
    <location>
        <position position="1"/>
    </location>
</feature>
<evidence type="ECO:0000256" key="2">
    <source>
        <dbReference type="ARBA" id="ARBA00022679"/>
    </source>
</evidence>
<dbReference type="Gene3D" id="3.30.559.10">
    <property type="entry name" value="Chloramphenicol acetyltransferase-like domain"/>
    <property type="match status" value="1"/>
</dbReference>
<protein>
    <recommendedName>
        <fullName evidence="4">2-oxoacid dehydrogenase acyltransferase catalytic domain-containing protein</fullName>
    </recommendedName>
</protein>
<accession>X1RE69</accession>
<evidence type="ECO:0000259" key="4">
    <source>
        <dbReference type="Pfam" id="PF00198"/>
    </source>
</evidence>
<comment type="caution">
    <text evidence="5">The sequence shown here is derived from an EMBL/GenBank/DDBJ whole genome shotgun (WGS) entry which is preliminary data.</text>
</comment>
<dbReference type="GO" id="GO:0016407">
    <property type="term" value="F:acetyltransferase activity"/>
    <property type="evidence" value="ECO:0007669"/>
    <property type="project" value="TreeGrafter"/>
</dbReference>